<dbReference type="Gene3D" id="1.25.40.550">
    <property type="entry name" value="Aar2, C-terminal domain-like"/>
    <property type="match status" value="1"/>
</dbReference>
<dbReference type="InterPro" id="IPR033647">
    <property type="entry name" value="Aar2_N"/>
</dbReference>
<dbReference type="PANTHER" id="PTHR12689:SF4">
    <property type="entry name" value="PROTEIN AAR2 HOMOLOG"/>
    <property type="match status" value="1"/>
</dbReference>
<dbReference type="Pfam" id="PF20981">
    <property type="entry name" value="AAR2_1st"/>
    <property type="match status" value="1"/>
</dbReference>
<dbReference type="GO" id="GO:0000244">
    <property type="term" value="P:spliceosomal tri-snRNP complex assembly"/>
    <property type="evidence" value="ECO:0007669"/>
    <property type="project" value="TreeGrafter"/>
</dbReference>
<sequence length="380" mass="43722">MSERDALMAADAEQVPPELATKLFEEGGFLIVHGLPPTAEFGIDYKLFKIGPKFMGVKMVPFGTHFVYLRPDPQAPFISFFWNCTPQQIVIRRWNKVTETLNDPESVDTDQGDRRLVYSVRSYDSNLGPYDFESFRNWKCLSTYISQKTIARLNPQNPGAYIYAHPEASTMEEEVDKNRPEGTQSYQVVDRQHPTRLRFADEEGLPKLVEREGCKIRFTEVPSMTFEETMKKRSGTDGSERLIQFMKNCGGDREFLGEFQAAFIAFLMGTVHDAFVQWKKIIHLVCSCRAAMKIHPKFFSAFLATLHYQLKTHNDDYFQDELSKSNFLLYTLANLFANISDVEETPETSELRSRGRKFKILLEKKFSVSFDLEEEAPTVA</sequence>
<feature type="domain" description="AAR2 C-terminal" evidence="4">
    <location>
        <begin position="235"/>
        <end position="371"/>
    </location>
</feature>
<reference evidence="7" key="1">
    <citation type="submission" date="2016-11" db="UniProtKB">
        <authorList>
            <consortium name="WormBaseParasite"/>
        </authorList>
    </citation>
    <scope>IDENTIFICATION</scope>
</reference>
<evidence type="ECO:0000259" key="5">
    <source>
        <dbReference type="Pfam" id="PF20981"/>
    </source>
</evidence>
<dbReference type="CDD" id="cd13778">
    <property type="entry name" value="Aar2_C"/>
    <property type="match status" value="1"/>
</dbReference>
<feature type="domain" description="AAR2 N-terminal" evidence="5">
    <location>
        <begin position="27"/>
        <end position="155"/>
    </location>
</feature>
<dbReference type="InterPro" id="IPR007946">
    <property type="entry name" value="AAR2"/>
</dbReference>
<dbReference type="CDD" id="cd13777">
    <property type="entry name" value="Aar2_N"/>
    <property type="match status" value="1"/>
</dbReference>
<dbReference type="InterPro" id="IPR038516">
    <property type="entry name" value="AAR2_N_sf"/>
</dbReference>
<dbReference type="WBParaSite" id="L893_g27327.t1">
    <property type="protein sequence ID" value="L893_g27327.t1"/>
    <property type="gene ID" value="L893_g27327"/>
</dbReference>
<dbReference type="Proteomes" id="UP000095287">
    <property type="component" value="Unplaced"/>
</dbReference>
<proteinExistence type="inferred from homology"/>
<dbReference type="AlphaFoldDB" id="A0A1I7ZK26"/>
<evidence type="ECO:0000256" key="2">
    <source>
        <dbReference type="ARBA" id="ARBA00016372"/>
    </source>
</evidence>
<dbReference type="Gene3D" id="2.60.34.20">
    <property type="match status" value="1"/>
</dbReference>
<evidence type="ECO:0000259" key="4">
    <source>
        <dbReference type="Pfam" id="PF05282"/>
    </source>
</evidence>
<evidence type="ECO:0000313" key="7">
    <source>
        <dbReference type="WBParaSite" id="L893_g27327.t1"/>
    </source>
</evidence>
<dbReference type="InterPro" id="IPR033648">
    <property type="entry name" value="AAR2_C"/>
</dbReference>
<dbReference type="InterPro" id="IPR038514">
    <property type="entry name" value="AAR2_C_sf"/>
</dbReference>
<dbReference type="Pfam" id="PF05282">
    <property type="entry name" value="AAR2"/>
    <property type="match status" value="1"/>
</dbReference>
<evidence type="ECO:0000313" key="6">
    <source>
        <dbReference type="Proteomes" id="UP000095287"/>
    </source>
</evidence>
<comment type="similarity">
    <text evidence="1">Belongs to the AAR2 family.</text>
</comment>
<name>A0A1I7ZK26_9BILA</name>
<organism evidence="6 7">
    <name type="scientific">Steinernema glaseri</name>
    <dbReference type="NCBI Taxonomy" id="37863"/>
    <lineage>
        <taxon>Eukaryota</taxon>
        <taxon>Metazoa</taxon>
        <taxon>Ecdysozoa</taxon>
        <taxon>Nematoda</taxon>
        <taxon>Chromadorea</taxon>
        <taxon>Rhabditida</taxon>
        <taxon>Tylenchina</taxon>
        <taxon>Panagrolaimomorpha</taxon>
        <taxon>Strongyloidoidea</taxon>
        <taxon>Steinernematidae</taxon>
        <taxon>Steinernema</taxon>
    </lineage>
</organism>
<evidence type="ECO:0000256" key="3">
    <source>
        <dbReference type="ARBA" id="ARBA00030625"/>
    </source>
</evidence>
<keyword evidence="6" id="KW-1185">Reference proteome</keyword>
<protein>
    <recommendedName>
        <fullName evidence="2">Protein AAR2 homolog</fullName>
    </recommendedName>
    <alternativeName>
        <fullName evidence="3">AAR2 splicing factor homolog</fullName>
    </alternativeName>
</protein>
<evidence type="ECO:0000256" key="1">
    <source>
        <dbReference type="ARBA" id="ARBA00006281"/>
    </source>
</evidence>
<dbReference type="PANTHER" id="PTHR12689">
    <property type="entry name" value="A1 CISTRON SPLICING FACTOR AAR2-RELATED"/>
    <property type="match status" value="1"/>
</dbReference>
<accession>A0A1I7ZK26</accession>